<proteinExistence type="inferred from homology"/>
<organism evidence="10 11">
    <name type="scientific">Orbilia ellipsospora</name>
    <dbReference type="NCBI Taxonomy" id="2528407"/>
    <lineage>
        <taxon>Eukaryota</taxon>
        <taxon>Fungi</taxon>
        <taxon>Dikarya</taxon>
        <taxon>Ascomycota</taxon>
        <taxon>Pezizomycotina</taxon>
        <taxon>Orbiliomycetes</taxon>
        <taxon>Orbiliales</taxon>
        <taxon>Orbiliaceae</taxon>
        <taxon>Orbilia</taxon>
    </lineage>
</organism>
<dbReference type="GO" id="GO:0006601">
    <property type="term" value="P:creatine biosynthetic process"/>
    <property type="evidence" value="ECO:0007669"/>
    <property type="project" value="TreeGrafter"/>
</dbReference>
<sequence length="368" mass="41471">MAPEKQSNTETPSVEHPPFCDDEWSPLHEVIVGRAEHSCFPPEPSHMMKTVCPSEFAHEFRPDNPFPPSVVANASFELDNLARVLESHGVKVHRPENVNWEVISGYTGAMARDGLMVVGNHIIESCYAWKCRRNEIELAYGPLLSKLAQRGFKIIRAPAPPDPDTIYDGCDIYNGEGVANFKGPKKGDQTTWAINNSRPAFDVADFVRFGKTVFAQLSNVTNQAGLDYVAANLPESYTLRVLNVDSPWAMHIDTTLVPLRKGLALYDPRIVTEEELRRHPPLDKPEWRLVTLPFKPEGRSDPPLYMTSPYICMNVLSLDEKRVFVDEKDEAMAEFFRELGLEPILIPFRHVQCLGGSFHCATVDLIRE</sequence>
<dbReference type="SUPFAM" id="SSF55909">
    <property type="entry name" value="Pentein"/>
    <property type="match status" value="1"/>
</dbReference>
<keyword evidence="5" id="KW-0808">Transferase</keyword>
<name>A0AAV9XIX4_9PEZI</name>
<feature type="compositionally biased region" description="Polar residues" evidence="9">
    <location>
        <begin position="1"/>
        <end position="12"/>
    </location>
</feature>
<dbReference type="Gene3D" id="3.75.10.10">
    <property type="entry name" value="L-arginine/glycine Amidinotransferase, Chain A"/>
    <property type="match status" value="1"/>
</dbReference>
<evidence type="ECO:0000256" key="3">
    <source>
        <dbReference type="ARBA" id="ARBA00012351"/>
    </source>
</evidence>
<keyword evidence="11" id="KW-1185">Reference proteome</keyword>
<feature type="active site" evidence="8">
    <location>
        <position position="251"/>
    </location>
</feature>
<evidence type="ECO:0000256" key="7">
    <source>
        <dbReference type="ARBA" id="ARBA00033346"/>
    </source>
</evidence>
<evidence type="ECO:0000256" key="9">
    <source>
        <dbReference type="SAM" id="MobiDB-lite"/>
    </source>
</evidence>
<dbReference type="PANTHER" id="PTHR10488">
    <property type="entry name" value="GLYCINE AMIDINOTRANSFERASE, MITOCHONDRIAL"/>
    <property type="match status" value="1"/>
</dbReference>
<comment type="similarity">
    <text evidence="2">Belongs to the amidinotransferase family.</text>
</comment>
<evidence type="ECO:0000256" key="2">
    <source>
        <dbReference type="ARBA" id="ARBA00006943"/>
    </source>
</evidence>
<dbReference type="GO" id="GO:0005758">
    <property type="term" value="C:mitochondrial intermembrane space"/>
    <property type="evidence" value="ECO:0007669"/>
    <property type="project" value="TreeGrafter"/>
</dbReference>
<dbReference type="AlphaFoldDB" id="A0AAV9XIX4"/>
<comment type="caution">
    <text evidence="10">The sequence shown here is derived from an EMBL/GenBank/DDBJ whole genome shotgun (WGS) entry which is preliminary data.</text>
</comment>
<dbReference type="GO" id="GO:0015068">
    <property type="term" value="F:glycine amidinotransferase activity"/>
    <property type="evidence" value="ECO:0007669"/>
    <property type="project" value="UniProtKB-EC"/>
</dbReference>
<evidence type="ECO:0000313" key="11">
    <source>
        <dbReference type="Proteomes" id="UP001365542"/>
    </source>
</evidence>
<feature type="active site" evidence="8">
    <location>
        <position position="202"/>
    </location>
</feature>
<accession>A0AAV9XIX4</accession>
<comment type="pathway">
    <text evidence="1">Amine and polyamine biosynthesis; creatine biosynthesis; creatine from L-arginine and glycine: step 1/2.</text>
</comment>
<evidence type="ECO:0000256" key="6">
    <source>
        <dbReference type="ARBA" id="ARBA00031403"/>
    </source>
</evidence>
<dbReference type="EMBL" id="JAVHJO010000003">
    <property type="protein sequence ID" value="KAK6541888.1"/>
    <property type="molecule type" value="Genomic_DNA"/>
</dbReference>
<dbReference type="PANTHER" id="PTHR10488:SF1">
    <property type="entry name" value="GLYCINE AMIDINOTRANSFERASE, MITOCHONDRIAL"/>
    <property type="match status" value="1"/>
</dbReference>
<gene>
    <name evidence="10" type="ORF">TWF694_007665</name>
</gene>
<evidence type="ECO:0000256" key="8">
    <source>
        <dbReference type="PIRSR" id="PIRSR633195-1"/>
    </source>
</evidence>
<dbReference type="Proteomes" id="UP001365542">
    <property type="component" value="Unassembled WGS sequence"/>
</dbReference>
<dbReference type="InterPro" id="IPR033195">
    <property type="entry name" value="AmidinoTrfase"/>
</dbReference>
<feature type="active site" description="Amidino-cysteine intermediate" evidence="8">
    <location>
        <position position="360"/>
    </location>
</feature>
<evidence type="ECO:0000313" key="10">
    <source>
        <dbReference type="EMBL" id="KAK6541888.1"/>
    </source>
</evidence>
<evidence type="ECO:0000256" key="5">
    <source>
        <dbReference type="ARBA" id="ARBA00022679"/>
    </source>
</evidence>
<protein>
    <recommendedName>
        <fullName evidence="4">Glycine amidinotransferase, mitochondrial</fullName>
        <ecNumber evidence="3">2.1.4.1</ecNumber>
    </recommendedName>
    <alternativeName>
        <fullName evidence="6">L-arginine:glycine amidinotransferase</fullName>
    </alternativeName>
    <alternativeName>
        <fullName evidence="7">Transamidinase</fullName>
    </alternativeName>
</protein>
<reference evidence="10 11" key="1">
    <citation type="submission" date="2019-10" db="EMBL/GenBank/DDBJ databases">
        <authorList>
            <person name="Palmer J.M."/>
        </authorList>
    </citation>
    <scope>NUCLEOTIDE SEQUENCE [LARGE SCALE GENOMIC DNA]</scope>
    <source>
        <strain evidence="10 11">TWF694</strain>
    </source>
</reference>
<feature type="region of interest" description="Disordered" evidence="9">
    <location>
        <begin position="1"/>
        <end position="21"/>
    </location>
</feature>
<evidence type="ECO:0000256" key="4">
    <source>
        <dbReference type="ARBA" id="ARBA00016069"/>
    </source>
</evidence>
<evidence type="ECO:0000256" key="1">
    <source>
        <dbReference type="ARBA" id="ARBA00004858"/>
    </source>
</evidence>
<dbReference type="CDD" id="cd21113">
    <property type="entry name" value="amidinotransferase-like"/>
    <property type="match status" value="1"/>
</dbReference>
<dbReference type="EC" id="2.1.4.1" evidence="3"/>